<dbReference type="Pfam" id="PF09634">
    <property type="entry name" value="DUF2025"/>
    <property type="match status" value="1"/>
</dbReference>
<accession>A0A7S9L9U9</accession>
<gene>
    <name evidence="2" type="ORF">IZU98_05795</name>
</gene>
<dbReference type="Gene3D" id="3.90.1650.10">
    <property type="entry name" value="PA1123-like"/>
    <property type="match status" value="1"/>
</dbReference>
<dbReference type="RefSeq" id="WP_059183266.1">
    <property type="nucleotide sequence ID" value="NZ_CP064943.1"/>
</dbReference>
<reference evidence="2 3" key="1">
    <citation type="submission" date="2020-11" db="EMBL/GenBank/DDBJ databases">
        <title>Pseudomonas fulva producing VIM-24.</title>
        <authorList>
            <person name="Liu S."/>
        </authorList>
    </citation>
    <scope>NUCLEOTIDE SEQUENCE [LARGE SCALE GENOMIC DNA]</scope>
    <source>
        <strain evidence="2 3">ZDHY414</strain>
    </source>
</reference>
<dbReference type="Proteomes" id="UP000594430">
    <property type="component" value="Chromosome"/>
</dbReference>
<dbReference type="InterPro" id="IPR023117">
    <property type="entry name" value="PA1123-like_domain"/>
</dbReference>
<dbReference type="EMBL" id="CP064946">
    <property type="protein sequence ID" value="QPH50238.1"/>
    <property type="molecule type" value="Genomic_DNA"/>
</dbReference>
<evidence type="ECO:0000313" key="3">
    <source>
        <dbReference type="Proteomes" id="UP000594430"/>
    </source>
</evidence>
<name>A0A7S9L9U9_9PSED</name>
<evidence type="ECO:0000313" key="2">
    <source>
        <dbReference type="EMBL" id="QPH50238.1"/>
    </source>
</evidence>
<proteinExistence type="predicted"/>
<sequence>MTITSQDICKAAEQLKGFVGFHGKRGIYIVRFSEDAFGMDIADDSITPCNEFVWRPEQGHRMALCRERLGLLIEQHMDERLNVSEPLKAYLRRHDLPEIVAERRLHPAGVIAPAI</sequence>
<evidence type="ECO:0000259" key="1">
    <source>
        <dbReference type="Pfam" id="PF09634"/>
    </source>
</evidence>
<protein>
    <submittedName>
        <fullName evidence="2">DUF2025 family protein</fullName>
    </submittedName>
</protein>
<dbReference type="InterPro" id="IPR036808">
    <property type="entry name" value="PA1123-like_sf"/>
</dbReference>
<organism evidence="2 3">
    <name type="scientific">Pseudomonas fulva</name>
    <dbReference type="NCBI Taxonomy" id="47880"/>
    <lineage>
        <taxon>Bacteria</taxon>
        <taxon>Pseudomonadati</taxon>
        <taxon>Pseudomonadota</taxon>
        <taxon>Gammaproteobacteria</taxon>
        <taxon>Pseudomonadales</taxon>
        <taxon>Pseudomonadaceae</taxon>
        <taxon>Pseudomonas</taxon>
    </lineage>
</organism>
<dbReference type="SUPFAM" id="SSF160477">
    <property type="entry name" value="PA1123-like"/>
    <property type="match status" value="1"/>
</dbReference>
<feature type="domain" description="PA1123-like" evidence="1">
    <location>
        <begin position="1"/>
        <end position="105"/>
    </location>
</feature>
<dbReference type="AlphaFoldDB" id="A0A7S9L9U9"/>